<dbReference type="Proteomes" id="UP001055879">
    <property type="component" value="Linkage Group LG01"/>
</dbReference>
<evidence type="ECO:0000313" key="2">
    <source>
        <dbReference type="Proteomes" id="UP001055879"/>
    </source>
</evidence>
<sequence length="914" mass="102348">MGAGFGIVHKSPHGGKMVYSIRCDFKAMNNKAEYEALIIGMNMAHDLGATGLHVKSDTLLVINQMNGEFEAKESKMTAYLKVAKAKSEVFQHFSITQIPMDQNTQADALANLGTMALQGTQDHVVAQMNMELTAARARIDALIAQARQAAETIEHLRNQSGYHVMGTMNAYTGTWNVPPPLPNYPRPPPVNPVTFVIPTMPMTSIPFNRYVSDSSRQTSFNGSGYVPLGVPSGVPIDPVAQRLKILEVQNERVLSMLAKLSGAAVPVDVEPRVTDPTEHVAQYKQLMWTVSIPHQFQFGATLTGAALQWLINLKPKTIGSFAELVNHFSQQFASSRKMEKQTSDLYYVVQKNGESIRDYFNRFNAEMTGIQNCDVKTTIEAYKQGLDDSLGLYLDLTKYPPETFEDVRARTLAHMRVEDDLVFRNKHSSDRKGLAKDVVTSLKQLQQNIRWPKKSDKDNDNKDKKMKDMRPTSPEHAKVINCITGGSDLCGTTYSAAKRHASRGPDDRPIPKEARSKEDAELEAMPLMFNQSDLEDVHQKHHDGLIIQLSIGNCLTKRILVDGGSSANIIFFDAVKAMGIDKSEITRRSTTFIGFNGGATNTTGEITLLVYAKGINRQTKFNVVDCSSAYNVILGRPWIHDMNVIPSTYHQTLKIPTQWGVQEIKGERKSQDVPGIDDDYRLEAVVLNQDNPDQMVYMLVKLKHTDDHIGHLKQSFDILREYKMKCHLFYNVLRKNKGFEWTDKHEEALQQLKEYMTSPPFLSKPEKGKVLQLYLAVSVNSVSAVLTRETDGRQLPIYYVSKTLLDAETSPELEEAMMSNELIVATLHDTTWTLDVDGSSNIRGTSLGVILQSPQGGKIVYSIRCDFKETNNEAEYEALIARIKIAHDLGETHLHVRSESSLVHLIKRRSTVSQ</sequence>
<comment type="caution">
    <text evidence="1">The sequence shown here is derived from an EMBL/GenBank/DDBJ whole genome shotgun (WGS) entry which is preliminary data.</text>
</comment>
<evidence type="ECO:0000313" key="1">
    <source>
        <dbReference type="EMBL" id="KAI3770601.1"/>
    </source>
</evidence>
<gene>
    <name evidence="1" type="ORF">L6452_01741</name>
</gene>
<reference evidence="2" key="1">
    <citation type="journal article" date="2022" name="Mol. Ecol. Resour.">
        <title>The genomes of chicory, endive, great burdock and yacon provide insights into Asteraceae palaeo-polyploidization history and plant inulin production.</title>
        <authorList>
            <person name="Fan W."/>
            <person name="Wang S."/>
            <person name="Wang H."/>
            <person name="Wang A."/>
            <person name="Jiang F."/>
            <person name="Liu H."/>
            <person name="Zhao H."/>
            <person name="Xu D."/>
            <person name="Zhang Y."/>
        </authorList>
    </citation>
    <scope>NUCLEOTIDE SEQUENCE [LARGE SCALE GENOMIC DNA]</scope>
    <source>
        <strain evidence="2">cv. Niubang</strain>
    </source>
</reference>
<proteinExistence type="predicted"/>
<reference evidence="1 2" key="2">
    <citation type="journal article" date="2022" name="Mol. Ecol. Resour.">
        <title>The genomes of chicory, endive, great burdock and yacon provide insights into Asteraceae paleo-polyploidization history and plant inulin production.</title>
        <authorList>
            <person name="Fan W."/>
            <person name="Wang S."/>
            <person name="Wang H."/>
            <person name="Wang A."/>
            <person name="Jiang F."/>
            <person name="Liu H."/>
            <person name="Zhao H."/>
            <person name="Xu D."/>
            <person name="Zhang Y."/>
        </authorList>
    </citation>
    <scope>NUCLEOTIDE SEQUENCE [LARGE SCALE GENOMIC DNA]</scope>
    <source>
        <strain evidence="2">cv. Niubang</strain>
    </source>
</reference>
<protein>
    <submittedName>
        <fullName evidence="1">Uncharacterized protein</fullName>
    </submittedName>
</protein>
<dbReference type="EMBL" id="CM042047">
    <property type="protein sequence ID" value="KAI3770601.1"/>
    <property type="molecule type" value="Genomic_DNA"/>
</dbReference>
<keyword evidence="2" id="KW-1185">Reference proteome</keyword>
<accession>A0ACB9FHY0</accession>
<organism evidence="1 2">
    <name type="scientific">Arctium lappa</name>
    <name type="common">Greater burdock</name>
    <name type="synonym">Lappa major</name>
    <dbReference type="NCBI Taxonomy" id="4217"/>
    <lineage>
        <taxon>Eukaryota</taxon>
        <taxon>Viridiplantae</taxon>
        <taxon>Streptophyta</taxon>
        <taxon>Embryophyta</taxon>
        <taxon>Tracheophyta</taxon>
        <taxon>Spermatophyta</taxon>
        <taxon>Magnoliopsida</taxon>
        <taxon>eudicotyledons</taxon>
        <taxon>Gunneridae</taxon>
        <taxon>Pentapetalae</taxon>
        <taxon>asterids</taxon>
        <taxon>campanulids</taxon>
        <taxon>Asterales</taxon>
        <taxon>Asteraceae</taxon>
        <taxon>Carduoideae</taxon>
        <taxon>Cardueae</taxon>
        <taxon>Arctiinae</taxon>
        <taxon>Arctium</taxon>
    </lineage>
</organism>
<name>A0ACB9FHY0_ARCLA</name>